<dbReference type="InterPro" id="IPR015797">
    <property type="entry name" value="NUDIX_hydrolase-like_dom_sf"/>
</dbReference>
<evidence type="ECO:0000256" key="2">
    <source>
        <dbReference type="ARBA" id="ARBA00022801"/>
    </source>
</evidence>
<keyword evidence="6" id="KW-1185">Reference proteome</keyword>
<dbReference type="Pfam" id="PF00293">
    <property type="entry name" value="NUDIX"/>
    <property type="match status" value="1"/>
</dbReference>
<proteinExistence type="inferred from homology"/>
<gene>
    <name evidence="5" type="ORF">LV75_000659</name>
</gene>
<feature type="domain" description="Nudix hydrolase" evidence="4">
    <location>
        <begin position="7"/>
        <end position="141"/>
    </location>
</feature>
<accession>A0ABT1I6E6</accession>
<evidence type="ECO:0000256" key="3">
    <source>
        <dbReference type="RuleBase" id="RU003476"/>
    </source>
</evidence>
<comment type="caution">
    <text evidence="5">The sequence shown here is derived from an EMBL/GenBank/DDBJ whole genome shotgun (WGS) entry which is preliminary data.</text>
</comment>
<dbReference type="EMBL" id="JAMTCO010000002">
    <property type="protein sequence ID" value="MCP2268173.1"/>
    <property type="molecule type" value="Genomic_DNA"/>
</dbReference>
<dbReference type="SUPFAM" id="SSF55811">
    <property type="entry name" value="Nudix"/>
    <property type="match status" value="1"/>
</dbReference>
<reference evidence="5 6" key="1">
    <citation type="submission" date="2022-06" db="EMBL/GenBank/DDBJ databases">
        <title>Genomic Encyclopedia of Archaeal and Bacterial Type Strains, Phase II (KMG-II): from individual species to whole genera.</title>
        <authorList>
            <person name="Goeker M."/>
        </authorList>
    </citation>
    <scope>NUCLEOTIDE SEQUENCE [LARGE SCALE GENOMIC DNA]</scope>
    <source>
        <strain evidence="5 6">DSM 44255</strain>
    </source>
</reference>
<protein>
    <submittedName>
        <fullName evidence="5">8-oxo-dGTP diphosphatase</fullName>
    </submittedName>
</protein>
<dbReference type="InterPro" id="IPR000086">
    <property type="entry name" value="NUDIX_hydrolase_dom"/>
</dbReference>
<organism evidence="5 6">
    <name type="scientific">Actinokineospora diospyrosa</name>
    <dbReference type="NCBI Taxonomy" id="103728"/>
    <lineage>
        <taxon>Bacteria</taxon>
        <taxon>Bacillati</taxon>
        <taxon>Actinomycetota</taxon>
        <taxon>Actinomycetes</taxon>
        <taxon>Pseudonocardiales</taxon>
        <taxon>Pseudonocardiaceae</taxon>
        <taxon>Actinokineospora</taxon>
    </lineage>
</organism>
<dbReference type="PANTHER" id="PTHR43736">
    <property type="entry name" value="ADP-RIBOSE PYROPHOSPHATASE"/>
    <property type="match status" value="1"/>
</dbReference>
<dbReference type="PROSITE" id="PS51462">
    <property type="entry name" value="NUDIX"/>
    <property type="match status" value="1"/>
</dbReference>
<dbReference type="RefSeq" id="WP_253885108.1">
    <property type="nucleotide sequence ID" value="NZ_BAAAVB010000006.1"/>
</dbReference>
<dbReference type="InterPro" id="IPR020476">
    <property type="entry name" value="Nudix_hydrolase"/>
</dbReference>
<sequence>MASKSDDVKLTADAVVFAQKGGEWNLLLIQRRWKPFAGLWALPGGHIEPGEDTRIAAERELKEETGIILPRTAVRVGVYNAPGRDPRGRYETHAYAAKLNTMPAPVAADDAKAARWEPLSKVTASSLAFDHSRIVADAMRRLGIRT</sequence>
<dbReference type="Gene3D" id="3.90.79.10">
    <property type="entry name" value="Nucleoside Triphosphate Pyrophosphohydrolase"/>
    <property type="match status" value="1"/>
</dbReference>
<comment type="similarity">
    <text evidence="1 3">Belongs to the Nudix hydrolase family.</text>
</comment>
<dbReference type="PANTHER" id="PTHR43736:SF5">
    <property type="entry name" value="NUDIX HYDROLASE DOMAIN-CONTAINING PROTEIN"/>
    <property type="match status" value="1"/>
</dbReference>
<evidence type="ECO:0000313" key="5">
    <source>
        <dbReference type="EMBL" id="MCP2268173.1"/>
    </source>
</evidence>
<evidence type="ECO:0000259" key="4">
    <source>
        <dbReference type="PROSITE" id="PS51462"/>
    </source>
</evidence>
<dbReference type="CDD" id="cd18873">
    <property type="entry name" value="NUDIX_NadM_like"/>
    <property type="match status" value="1"/>
</dbReference>
<evidence type="ECO:0000313" key="6">
    <source>
        <dbReference type="Proteomes" id="UP001205185"/>
    </source>
</evidence>
<dbReference type="Proteomes" id="UP001205185">
    <property type="component" value="Unassembled WGS sequence"/>
</dbReference>
<dbReference type="PRINTS" id="PR00502">
    <property type="entry name" value="NUDIXFAMILY"/>
</dbReference>
<name>A0ABT1I6E6_9PSEU</name>
<evidence type="ECO:0000256" key="1">
    <source>
        <dbReference type="ARBA" id="ARBA00005582"/>
    </source>
</evidence>
<keyword evidence="2 3" id="KW-0378">Hydrolase</keyword>
<dbReference type="InterPro" id="IPR020084">
    <property type="entry name" value="NUDIX_hydrolase_CS"/>
</dbReference>
<dbReference type="PROSITE" id="PS00893">
    <property type="entry name" value="NUDIX_BOX"/>
    <property type="match status" value="1"/>
</dbReference>